<evidence type="ECO:0000313" key="1">
    <source>
        <dbReference type="EMBL" id="GBM02739.1"/>
    </source>
</evidence>
<dbReference type="PANTHER" id="PTHR46060">
    <property type="entry name" value="MARINER MOS1 TRANSPOSASE-LIKE PROTEIN"/>
    <property type="match status" value="1"/>
</dbReference>
<dbReference type="Gene3D" id="3.30.420.10">
    <property type="entry name" value="Ribonuclease H-like superfamily/Ribonuclease H"/>
    <property type="match status" value="1"/>
</dbReference>
<accession>A0A4Y2CEU2</accession>
<keyword evidence="2" id="KW-1185">Reference proteome</keyword>
<dbReference type="Proteomes" id="UP000499080">
    <property type="component" value="Unassembled WGS sequence"/>
</dbReference>
<dbReference type="GO" id="GO:0003676">
    <property type="term" value="F:nucleic acid binding"/>
    <property type="evidence" value="ECO:0007669"/>
    <property type="project" value="InterPro"/>
</dbReference>
<proteinExistence type="predicted"/>
<sequence length="127" mass="14671">MEILKRLPQRIKRVRPQYAKQGDWILLHDNARTHTAFLVQKFLAKRGIVSLNHPLYSPDSSPSDFFLFPKLKSALKGQCFSHISDIQPNVTTQLKAIPKDGYARSFQDLFSRSQKYITIDGDYFEGQ</sequence>
<evidence type="ECO:0000313" key="2">
    <source>
        <dbReference type="Proteomes" id="UP000499080"/>
    </source>
</evidence>
<evidence type="ECO:0008006" key="3">
    <source>
        <dbReference type="Google" id="ProtNLM"/>
    </source>
</evidence>
<dbReference type="PANTHER" id="PTHR46060:SF1">
    <property type="entry name" value="MARINER MOS1 TRANSPOSASE-LIKE PROTEIN"/>
    <property type="match status" value="1"/>
</dbReference>
<dbReference type="InterPro" id="IPR036397">
    <property type="entry name" value="RNaseH_sf"/>
</dbReference>
<dbReference type="EMBL" id="BGPR01000183">
    <property type="protein sequence ID" value="GBM02739.1"/>
    <property type="molecule type" value="Genomic_DNA"/>
</dbReference>
<gene>
    <name evidence="1" type="ORF">AVEN_40811_1</name>
</gene>
<protein>
    <recommendedName>
        <fullName evidence="3">Mariner Mos1 transposase</fullName>
    </recommendedName>
</protein>
<dbReference type="InterPro" id="IPR052709">
    <property type="entry name" value="Transposase-MT_Hybrid"/>
</dbReference>
<comment type="caution">
    <text evidence="1">The sequence shown here is derived from an EMBL/GenBank/DDBJ whole genome shotgun (WGS) entry which is preliminary data.</text>
</comment>
<name>A0A4Y2CEU2_ARAVE</name>
<dbReference type="AlphaFoldDB" id="A0A4Y2CEU2"/>
<organism evidence="1 2">
    <name type="scientific">Araneus ventricosus</name>
    <name type="common">Orbweaver spider</name>
    <name type="synonym">Epeira ventricosa</name>
    <dbReference type="NCBI Taxonomy" id="182803"/>
    <lineage>
        <taxon>Eukaryota</taxon>
        <taxon>Metazoa</taxon>
        <taxon>Ecdysozoa</taxon>
        <taxon>Arthropoda</taxon>
        <taxon>Chelicerata</taxon>
        <taxon>Arachnida</taxon>
        <taxon>Araneae</taxon>
        <taxon>Araneomorphae</taxon>
        <taxon>Entelegynae</taxon>
        <taxon>Araneoidea</taxon>
        <taxon>Araneidae</taxon>
        <taxon>Araneus</taxon>
    </lineage>
</organism>
<reference evidence="1 2" key="1">
    <citation type="journal article" date="2019" name="Sci. Rep.">
        <title>Orb-weaving spider Araneus ventricosus genome elucidates the spidroin gene catalogue.</title>
        <authorList>
            <person name="Kono N."/>
            <person name="Nakamura H."/>
            <person name="Ohtoshi R."/>
            <person name="Moran D.A.P."/>
            <person name="Shinohara A."/>
            <person name="Yoshida Y."/>
            <person name="Fujiwara M."/>
            <person name="Mori M."/>
            <person name="Tomita M."/>
            <person name="Arakawa K."/>
        </authorList>
    </citation>
    <scope>NUCLEOTIDE SEQUENCE [LARGE SCALE GENOMIC DNA]</scope>
</reference>